<gene>
    <name evidence="1" type="ORF">GZ78_17580</name>
</gene>
<dbReference type="EMBL" id="JOKH01000003">
    <property type="protein sequence ID" value="KEQ17555.1"/>
    <property type="molecule type" value="Genomic_DNA"/>
</dbReference>
<evidence type="ECO:0000313" key="2">
    <source>
        <dbReference type="Proteomes" id="UP000028073"/>
    </source>
</evidence>
<name>A0A081NGI2_9GAMM</name>
<proteinExistence type="predicted"/>
<keyword evidence="2" id="KW-1185">Reference proteome</keyword>
<dbReference type="eggNOG" id="ENOG5032ZQ1">
    <property type="taxonomic scope" value="Bacteria"/>
</dbReference>
<organism evidence="1 2">
    <name type="scientific">Endozoicomonas numazuensis</name>
    <dbReference type="NCBI Taxonomy" id="1137799"/>
    <lineage>
        <taxon>Bacteria</taxon>
        <taxon>Pseudomonadati</taxon>
        <taxon>Pseudomonadota</taxon>
        <taxon>Gammaproteobacteria</taxon>
        <taxon>Oceanospirillales</taxon>
        <taxon>Endozoicomonadaceae</taxon>
        <taxon>Endozoicomonas</taxon>
    </lineage>
</organism>
<protein>
    <submittedName>
        <fullName evidence="1">Uncharacterized protein</fullName>
    </submittedName>
</protein>
<evidence type="ECO:0000313" key="1">
    <source>
        <dbReference type="EMBL" id="KEQ17555.1"/>
    </source>
</evidence>
<sequence length="113" mass="13077">MRKFHPDKLSGHLSIGHESTSIALEPWEFSYSKKLKDEPLFIFFEQRDVNKNKMACIKNGKKLCSILEQAYGMEYFVTNQNVSFLLAVNWYEIEGIGEITNLINELNKSSPDE</sequence>
<accession>A0A081NGI2</accession>
<comment type="caution">
    <text evidence="1">The sequence shown here is derived from an EMBL/GenBank/DDBJ whole genome shotgun (WGS) entry which is preliminary data.</text>
</comment>
<reference evidence="1 2" key="1">
    <citation type="submission" date="2014-06" db="EMBL/GenBank/DDBJ databases">
        <title>Whole Genome Sequences of Three Symbiotic Endozoicomonas Bacteria.</title>
        <authorList>
            <person name="Neave M.J."/>
            <person name="Apprill A."/>
            <person name="Voolstra C.R."/>
        </authorList>
    </citation>
    <scope>NUCLEOTIDE SEQUENCE [LARGE SCALE GENOMIC DNA]</scope>
    <source>
        <strain evidence="1 2">DSM 25634</strain>
    </source>
</reference>
<dbReference type="AlphaFoldDB" id="A0A081NGI2"/>
<dbReference type="OrthoDB" id="9156070at2"/>
<dbReference type="Proteomes" id="UP000028073">
    <property type="component" value="Unassembled WGS sequence"/>
</dbReference>